<organism evidence="1 2">
    <name type="scientific">Rhododendron molle</name>
    <name type="common">Chinese azalea</name>
    <name type="synonym">Azalea mollis</name>
    <dbReference type="NCBI Taxonomy" id="49168"/>
    <lineage>
        <taxon>Eukaryota</taxon>
        <taxon>Viridiplantae</taxon>
        <taxon>Streptophyta</taxon>
        <taxon>Embryophyta</taxon>
        <taxon>Tracheophyta</taxon>
        <taxon>Spermatophyta</taxon>
        <taxon>Magnoliopsida</taxon>
        <taxon>eudicotyledons</taxon>
        <taxon>Gunneridae</taxon>
        <taxon>Pentapetalae</taxon>
        <taxon>asterids</taxon>
        <taxon>Ericales</taxon>
        <taxon>Ericaceae</taxon>
        <taxon>Ericoideae</taxon>
        <taxon>Rhodoreae</taxon>
        <taxon>Rhododendron</taxon>
    </lineage>
</organism>
<proteinExistence type="predicted"/>
<keyword evidence="2" id="KW-1185">Reference proteome</keyword>
<evidence type="ECO:0000313" key="2">
    <source>
        <dbReference type="Proteomes" id="UP001062846"/>
    </source>
</evidence>
<dbReference type="Proteomes" id="UP001062846">
    <property type="component" value="Chromosome 11"/>
</dbReference>
<gene>
    <name evidence="1" type="ORF">RHMOL_Rhmol11G0003500</name>
</gene>
<name>A0ACC0LM19_RHOML</name>
<accession>A0ACC0LM19</accession>
<evidence type="ECO:0000313" key="1">
    <source>
        <dbReference type="EMBL" id="KAI8529818.1"/>
    </source>
</evidence>
<reference evidence="1" key="1">
    <citation type="submission" date="2022-02" db="EMBL/GenBank/DDBJ databases">
        <title>Plant Genome Project.</title>
        <authorList>
            <person name="Zhang R.-G."/>
        </authorList>
    </citation>
    <scope>NUCLEOTIDE SEQUENCE</scope>
    <source>
        <strain evidence="1">AT1</strain>
    </source>
</reference>
<protein>
    <submittedName>
        <fullName evidence="1">Uncharacterized protein</fullName>
    </submittedName>
</protein>
<dbReference type="EMBL" id="CM046398">
    <property type="protein sequence ID" value="KAI8529818.1"/>
    <property type="molecule type" value="Genomic_DNA"/>
</dbReference>
<sequence>MIQDRRKPEDSISPYILTETFRKSFAYLINPIPDKSMWVRIEYEDIMPPPYRRKSGKPKKARKKGVEEALEEMMKRGTVFKCRKCNQPSHNARTCKAQVSSTSAEVGEGSTSHVVTRETSPCP</sequence>
<comment type="caution">
    <text evidence="1">The sequence shown here is derived from an EMBL/GenBank/DDBJ whole genome shotgun (WGS) entry which is preliminary data.</text>
</comment>